<sequence>MPVFDFFAEFTSTAGARPWLSAALAANQYDYARQKPSSSSSRPILHALAVNFTPYPSLTTTSKSAAVHPPSPVQMPLEIILAIIEAAYDPDTPDTRLLQSCALVCRAWSTHVQKLLFKTVSLRTASAYTAFRRAVSTRPVLRDAVRRLRVVMDYSQPSYLPQHAFAHAVAMCPGLVDLDLALYGYSEPGTEALGSLESHRLRRRAPSFDAETISILRNGPSIRSLSFSNWSENQQCIFQLLDLYPTTLHSLSLSGTAPPPPPFPNDKPCFPGALERLRINYQTPPSIEFMSWLLADSQRHASLRSLAFAREPCPDLLQFLMDAFGRDLRCLALPSCGTAEHARAIEACSALEVLRMDRPQLNPLAYKSVPAAIRHLALGVERDTPLQPVIDVVKTRRELECVTVRLWSGGEGHRLLPALRIACAYRGVELRVTRDSGLYRALSVS</sequence>
<dbReference type="AlphaFoldDB" id="A0A8H5FDC0"/>
<name>A0A8H5FDC0_9AGAR</name>
<evidence type="ECO:0000313" key="2">
    <source>
        <dbReference type="Proteomes" id="UP000541558"/>
    </source>
</evidence>
<dbReference type="SUPFAM" id="SSF52047">
    <property type="entry name" value="RNI-like"/>
    <property type="match status" value="1"/>
</dbReference>
<accession>A0A8H5FDC0</accession>
<dbReference type="Proteomes" id="UP000541558">
    <property type="component" value="Unassembled WGS sequence"/>
</dbReference>
<evidence type="ECO:0008006" key="3">
    <source>
        <dbReference type="Google" id="ProtNLM"/>
    </source>
</evidence>
<protein>
    <recommendedName>
        <fullName evidence="3">F-box domain-containing protein</fullName>
    </recommendedName>
</protein>
<organism evidence="1 2">
    <name type="scientific">Ephemerocybe angulata</name>
    <dbReference type="NCBI Taxonomy" id="980116"/>
    <lineage>
        <taxon>Eukaryota</taxon>
        <taxon>Fungi</taxon>
        <taxon>Dikarya</taxon>
        <taxon>Basidiomycota</taxon>
        <taxon>Agaricomycotina</taxon>
        <taxon>Agaricomycetes</taxon>
        <taxon>Agaricomycetidae</taxon>
        <taxon>Agaricales</taxon>
        <taxon>Agaricineae</taxon>
        <taxon>Psathyrellaceae</taxon>
        <taxon>Ephemerocybe</taxon>
    </lineage>
</organism>
<dbReference type="InterPro" id="IPR032675">
    <property type="entry name" value="LRR_dom_sf"/>
</dbReference>
<keyword evidence="2" id="KW-1185">Reference proteome</keyword>
<evidence type="ECO:0000313" key="1">
    <source>
        <dbReference type="EMBL" id="KAF5332624.1"/>
    </source>
</evidence>
<reference evidence="1 2" key="1">
    <citation type="journal article" date="2020" name="ISME J.">
        <title>Uncovering the hidden diversity of litter-decomposition mechanisms in mushroom-forming fungi.</title>
        <authorList>
            <person name="Floudas D."/>
            <person name="Bentzer J."/>
            <person name="Ahren D."/>
            <person name="Johansson T."/>
            <person name="Persson P."/>
            <person name="Tunlid A."/>
        </authorList>
    </citation>
    <scope>NUCLEOTIDE SEQUENCE [LARGE SCALE GENOMIC DNA]</scope>
    <source>
        <strain evidence="1 2">CBS 175.51</strain>
    </source>
</reference>
<gene>
    <name evidence="1" type="ORF">D9611_005161</name>
</gene>
<comment type="caution">
    <text evidence="1">The sequence shown here is derived from an EMBL/GenBank/DDBJ whole genome shotgun (WGS) entry which is preliminary data.</text>
</comment>
<dbReference type="EMBL" id="JAACJK010000110">
    <property type="protein sequence ID" value="KAF5332624.1"/>
    <property type="molecule type" value="Genomic_DNA"/>
</dbReference>
<dbReference type="Gene3D" id="3.80.10.10">
    <property type="entry name" value="Ribonuclease Inhibitor"/>
    <property type="match status" value="1"/>
</dbReference>
<dbReference type="OrthoDB" id="2522283at2759"/>
<proteinExistence type="predicted"/>